<dbReference type="GO" id="GO:0140098">
    <property type="term" value="F:catalytic activity, acting on RNA"/>
    <property type="evidence" value="ECO:0007669"/>
    <property type="project" value="UniProtKB-ARBA"/>
</dbReference>
<dbReference type="InterPro" id="IPR006224">
    <property type="entry name" value="PsdUridine_synth_RluA-like_CS"/>
</dbReference>
<dbReference type="GO" id="GO:0000455">
    <property type="term" value="P:enzyme-directed rRNA pseudouridine synthesis"/>
    <property type="evidence" value="ECO:0007669"/>
    <property type="project" value="TreeGrafter"/>
</dbReference>
<proteinExistence type="inferred from homology"/>
<dbReference type="InterPro" id="IPR050188">
    <property type="entry name" value="RluA_PseudoU_synthase"/>
</dbReference>
<evidence type="ECO:0000259" key="2">
    <source>
        <dbReference type="Pfam" id="PF00849"/>
    </source>
</evidence>
<dbReference type="InterPro" id="IPR006145">
    <property type="entry name" value="PsdUridine_synth_RsuA/RluA"/>
</dbReference>
<dbReference type="GO" id="GO:0009982">
    <property type="term" value="F:pseudouridine synthase activity"/>
    <property type="evidence" value="ECO:0007669"/>
    <property type="project" value="InterPro"/>
</dbReference>
<evidence type="ECO:0000313" key="4">
    <source>
        <dbReference type="Proteomes" id="UP000011885"/>
    </source>
</evidence>
<dbReference type="GO" id="GO:0003723">
    <property type="term" value="F:RNA binding"/>
    <property type="evidence" value="ECO:0007669"/>
    <property type="project" value="InterPro"/>
</dbReference>
<dbReference type="CDD" id="cd02869">
    <property type="entry name" value="PseudoU_synth_RluA_like"/>
    <property type="match status" value="1"/>
</dbReference>
<dbReference type="PANTHER" id="PTHR21600:SF87">
    <property type="entry name" value="RNA PSEUDOURIDYLATE SYNTHASE DOMAIN-CONTAINING PROTEIN 1"/>
    <property type="match status" value="1"/>
</dbReference>
<dbReference type="InterPro" id="IPR020103">
    <property type="entry name" value="PsdUridine_synth_cat_dom_sf"/>
</dbReference>
<organism evidence="3 4">
    <name type="scientific">Rhodopirellula sallentina SM41</name>
    <dbReference type="NCBI Taxonomy" id="1263870"/>
    <lineage>
        <taxon>Bacteria</taxon>
        <taxon>Pseudomonadati</taxon>
        <taxon>Planctomycetota</taxon>
        <taxon>Planctomycetia</taxon>
        <taxon>Pirellulales</taxon>
        <taxon>Pirellulaceae</taxon>
        <taxon>Rhodopirellula</taxon>
    </lineage>
</organism>
<sequence length="229" mass="25469">MIDILWQCDVAVAVDKPAGLSTTSPPGTDSLESCLRRQLGRENDYLTAVHRLDRDVSGVVLLALTKKSARLLSQQFAARRVRKTYLAWVNGNVAQTQSFPQDSPNSTIRWTDHVRKLPDVARGEICSPETPGAKKAETEIAVVHYDRNADCTLLRLSPLTGRMHQLRLQTASRGHAILADPIYAAPTETLPQHSQWRFDTIALAATKLTFHHPRTGVLTEVQCDRLTEV</sequence>
<accession>M5UFD5</accession>
<evidence type="ECO:0000313" key="3">
    <source>
        <dbReference type="EMBL" id="EMI56561.1"/>
    </source>
</evidence>
<keyword evidence="4" id="KW-1185">Reference proteome</keyword>
<dbReference type="Pfam" id="PF00849">
    <property type="entry name" value="PseudoU_synth_2"/>
    <property type="match status" value="1"/>
</dbReference>
<dbReference type="Gene3D" id="3.30.2350.10">
    <property type="entry name" value="Pseudouridine synthase"/>
    <property type="match status" value="1"/>
</dbReference>
<dbReference type="PANTHER" id="PTHR21600">
    <property type="entry name" value="MITOCHONDRIAL RNA PSEUDOURIDINE SYNTHASE"/>
    <property type="match status" value="1"/>
</dbReference>
<name>M5UFD5_9BACT</name>
<dbReference type="PATRIC" id="fig|1263870.3.peg.2169"/>
<reference evidence="3 4" key="1">
    <citation type="journal article" date="2013" name="Mar. Genomics">
        <title>Expression of sulfatases in Rhodopirellula baltica and the diversity of sulfatases in the genus Rhodopirellula.</title>
        <authorList>
            <person name="Wegner C.E."/>
            <person name="Richter-Heitmann T."/>
            <person name="Klindworth A."/>
            <person name="Klockow C."/>
            <person name="Richter M."/>
            <person name="Achstetter T."/>
            <person name="Glockner F.O."/>
            <person name="Harder J."/>
        </authorList>
    </citation>
    <scope>NUCLEOTIDE SEQUENCE [LARGE SCALE GENOMIC DNA]</scope>
    <source>
        <strain evidence="3 4">SM41</strain>
    </source>
</reference>
<gene>
    <name evidence="3" type="ORF">RSSM_02034</name>
</gene>
<evidence type="ECO:0000256" key="1">
    <source>
        <dbReference type="ARBA" id="ARBA00010876"/>
    </source>
</evidence>
<feature type="domain" description="Pseudouridine synthase RsuA/RluA-like" evidence="2">
    <location>
        <begin position="12"/>
        <end position="171"/>
    </location>
</feature>
<dbReference type="AlphaFoldDB" id="M5UFD5"/>
<dbReference type="Proteomes" id="UP000011885">
    <property type="component" value="Unassembled WGS sequence"/>
</dbReference>
<comment type="caution">
    <text evidence="3">The sequence shown here is derived from an EMBL/GenBank/DDBJ whole genome shotgun (WGS) entry which is preliminary data.</text>
</comment>
<dbReference type="EMBL" id="ANOH01000141">
    <property type="protein sequence ID" value="EMI56561.1"/>
    <property type="molecule type" value="Genomic_DNA"/>
</dbReference>
<dbReference type="PROSITE" id="PS01129">
    <property type="entry name" value="PSI_RLU"/>
    <property type="match status" value="1"/>
</dbReference>
<comment type="similarity">
    <text evidence="1">Belongs to the pseudouridine synthase RluA family.</text>
</comment>
<protein>
    <submittedName>
        <fullName evidence="3">Ribosomal large subunit pseudouridine synthase A</fullName>
    </submittedName>
</protein>
<dbReference type="SUPFAM" id="SSF55120">
    <property type="entry name" value="Pseudouridine synthase"/>
    <property type="match status" value="1"/>
</dbReference>